<comment type="caution">
    <text evidence="1">The sequence shown here is derived from an EMBL/GenBank/DDBJ whole genome shotgun (WGS) entry which is preliminary data.</text>
</comment>
<proteinExistence type="predicted"/>
<dbReference type="Pfam" id="PF12290">
    <property type="entry name" value="DUF3802"/>
    <property type="match status" value="1"/>
</dbReference>
<gene>
    <name evidence="1" type="ORF">MTCD1_01413</name>
</gene>
<dbReference type="EMBL" id="BDQM01000008">
    <property type="protein sequence ID" value="GAW95810.1"/>
    <property type="molecule type" value="Genomic_DNA"/>
</dbReference>
<reference evidence="1 2" key="1">
    <citation type="submission" date="2017-06" db="EMBL/GenBank/DDBJ databases">
        <title>Whole Genome Sequences of Colwellia marinimaniae MTCD1.</title>
        <authorList>
            <person name="Kusumoto H."/>
            <person name="Inoue M."/>
            <person name="Tanikawa K."/>
            <person name="Maeji H."/>
            <person name="Cameron J.H."/>
            <person name="Bartlett D.H."/>
        </authorList>
    </citation>
    <scope>NUCLEOTIDE SEQUENCE [LARGE SCALE GENOMIC DNA]</scope>
    <source>
        <strain evidence="1 2">MTCD1</strain>
    </source>
</reference>
<sequence length="152" mass="16823">MYKGKGGACLALSKNATLAAILKQKYNSSAKVNKTIMVTDTDGYIQIIEYLTEHLSLFENAIAPEHASETVMSAIEVELCGQIINVCSQNKDLTFNQRNAIIREVDAIVYDLEEILSGVINNPVNDEQLAFIREFAGLIKNLFDSVIHNDKS</sequence>
<dbReference type="InterPro" id="IPR020979">
    <property type="entry name" value="Uncharacterised_A0KLC6"/>
</dbReference>
<organism evidence="1 2">
    <name type="scientific">Colwellia marinimaniae</name>
    <dbReference type="NCBI Taxonomy" id="1513592"/>
    <lineage>
        <taxon>Bacteria</taxon>
        <taxon>Pseudomonadati</taxon>
        <taxon>Pseudomonadota</taxon>
        <taxon>Gammaproteobacteria</taxon>
        <taxon>Alteromonadales</taxon>
        <taxon>Colwelliaceae</taxon>
        <taxon>Colwellia</taxon>
    </lineage>
</organism>
<name>A0ABQ0MTV3_9GAMM</name>
<keyword evidence="2" id="KW-1185">Reference proteome</keyword>
<dbReference type="Proteomes" id="UP000197068">
    <property type="component" value="Unassembled WGS sequence"/>
</dbReference>
<protein>
    <submittedName>
        <fullName evidence="1">Topoisomerase II</fullName>
    </submittedName>
</protein>
<evidence type="ECO:0000313" key="1">
    <source>
        <dbReference type="EMBL" id="GAW95810.1"/>
    </source>
</evidence>
<evidence type="ECO:0000313" key="2">
    <source>
        <dbReference type="Proteomes" id="UP000197068"/>
    </source>
</evidence>
<accession>A0ABQ0MTV3</accession>